<keyword evidence="3" id="KW-1185">Reference proteome</keyword>
<evidence type="ECO:0000259" key="1">
    <source>
        <dbReference type="Pfam" id="PF07992"/>
    </source>
</evidence>
<sequence length="195" mass="21831">MAVDVARSAIRAGSSSVFMYCLEDRLMMPASKEEVDEALEEGIEIHNSWGPCEIQSEDGNVKRVILKKCVSVTDSEGHFQPQYDENERMTVECESVIVSIGQSIIWGDLLLGSKVQLARGDRAAAHSLTYQTEQPDVFVGGDVFTGPRFAIDAISLFRELPEASRMVKSEDKMKMVLPYALKRQIKIMRNKNRSV</sequence>
<gene>
    <name evidence="2" type="ORF">BET01_16845</name>
</gene>
<accession>A0A419T5T7</accession>
<dbReference type="Proteomes" id="UP000284277">
    <property type="component" value="Unassembled WGS sequence"/>
</dbReference>
<dbReference type="Gene3D" id="3.50.50.60">
    <property type="entry name" value="FAD/NAD(P)-binding domain"/>
    <property type="match status" value="1"/>
</dbReference>
<evidence type="ECO:0000313" key="3">
    <source>
        <dbReference type="Proteomes" id="UP000284277"/>
    </source>
</evidence>
<dbReference type="InterPro" id="IPR036188">
    <property type="entry name" value="FAD/NAD-bd_sf"/>
</dbReference>
<reference evidence="2 3" key="1">
    <citation type="submission" date="2016-08" db="EMBL/GenBank/DDBJ databases">
        <title>A new outlook on sporulation: Clostridium algidixylanolyticum.</title>
        <authorList>
            <person name="Poppleton D.I."/>
            <person name="Gribaldo S."/>
        </authorList>
    </citation>
    <scope>NUCLEOTIDE SEQUENCE [LARGE SCALE GENOMIC DNA]</scope>
    <source>
        <strain evidence="2 3">SPL73</strain>
    </source>
</reference>
<comment type="caution">
    <text evidence="2">The sequence shown here is derived from an EMBL/GenBank/DDBJ whole genome shotgun (WGS) entry which is preliminary data.</text>
</comment>
<evidence type="ECO:0000313" key="2">
    <source>
        <dbReference type="EMBL" id="RKD32900.1"/>
    </source>
</evidence>
<dbReference type="PANTHER" id="PTHR42783:SF3">
    <property type="entry name" value="GLUTAMATE SYNTHASE [NADPH] SMALL CHAIN-RELATED"/>
    <property type="match status" value="1"/>
</dbReference>
<name>A0A419T5T7_9FIRM</name>
<dbReference type="SUPFAM" id="SSF51905">
    <property type="entry name" value="FAD/NAD(P)-binding domain"/>
    <property type="match status" value="1"/>
</dbReference>
<dbReference type="AlphaFoldDB" id="A0A419T5T7"/>
<dbReference type="InterPro" id="IPR023753">
    <property type="entry name" value="FAD/NAD-binding_dom"/>
</dbReference>
<feature type="domain" description="FAD/NAD(P)-binding" evidence="1">
    <location>
        <begin position="2"/>
        <end position="154"/>
    </location>
</feature>
<dbReference type="GO" id="GO:0016491">
    <property type="term" value="F:oxidoreductase activity"/>
    <property type="evidence" value="ECO:0007669"/>
    <property type="project" value="InterPro"/>
</dbReference>
<proteinExistence type="predicted"/>
<organism evidence="2 3">
    <name type="scientific">Lacrimispora algidixylanolytica</name>
    <dbReference type="NCBI Taxonomy" id="94868"/>
    <lineage>
        <taxon>Bacteria</taxon>
        <taxon>Bacillati</taxon>
        <taxon>Bacillota</taxon>
        <taxon>Clostridia</taxon>
        <taxon>Lachnospirales</taxon>
        <taxon>Lachnospiraceae</taxon>
        <taxon>Lacrimispora</taxon>
    </lineage>
</organism>
<dbReference type="PANTHER" id="PTHR42783">
    <property type="entry name" value="GLUTAMATE SYNTHASE [NADPH] SMALL CHAIN"/>
    <property type="match status" value="1"/>
</dbReference>
<dbReference type="Pfam" id="PF07992">
    <property type="entry name" value="Pyr_redox_2"/>
    <property type="match status" value="1"/>
</dbReference>
<protein>
    <recommendedName>
        <fullName evidence="1">FAD/NAD(P)-binding domain-containing protein</fullName>
    </recommendedName>
</protein>
<dbReference type="EMBL" id="MCIA01000009">
    <property type="protein sequence ID" value="RKD32900.1"/>
    <property type="molecule type" value="Genomic_DNA"/>
</dbReference>